<dbReference type="InterPro" id="IPR006427">
    <property type="entry name" value="Portal_HK97"/>
</dbReference>
<dbReference type="EMBL" id="CP002083">
    <property type="protein sequence ID" value="ADJ24778.1"/>
    <property type="molecule type" value="Genomic_DNA"/>
</dbReference>
<keyword evidence="3" id="KW-1185">Reference proteome</keyword>
<sequence>MNQSLEWSESDANALASTVGYVPSHYGDRALGFVEHRGFEPMSMEEAFGEALAGGPTKAGLVVGPEMALRIGVAYACRRVISEDIAKLPISVVKEEYDPKAGRIRTTNQFDHPVRRLLTDAPNDWMTPFEFIEYMVGLATFHKGAYTIVQRDEEGRATELLPLLPGCCAPDVDTMWQLTWMVQGYGETMRWQPHQIFRLNGPMADPWQGHATVNLAKEAIGLAAAMESSQARFYANDMRPSGILTTESGITKEQRDAIREAWRAAYGSGGQGGVAVLDNKFKFESITAEGVKSELLENRKLQVSDVCRFFRVFPVTIGHNDGSQNFASVEAFFTAKAKYTDQPWVVRLEQAATIGLLTGEERKQGLKIKIDMDSDARGTPTDRYKSYSDATKVFMTPNEARIREGMEPIEGDPDMDRVQLQRNNTGTTPAQLAAPKSTAPVESPVPPQ</sequence>
<dbReference type="OrthoDB" id="7592047at2"/>
<dbReference type="Proteomes" id="UP000002033">
    <property type="component" value="Chromosome"/>
</dbReference>
<feature type="region of interest" description="Disordered" evidence="1">
    <location>
        <begin position="407"/>
        <end position="448"/>
    </location>
</feature>
<dbReference type="KEGG" id="hdn:Hden_2983"/>
<accession>D8JVC4</accession>
<evidence type="ECO:0000256" key="1">
    <source>
        <dbReference type="SAM" id="MobiDB-lite"/>
    </source>
</evidence>
<evidence type="ECO:0000313" key="2">
    <source>
        <dbReference type="EMBL" id="ADJ24778.1"/>
    </source>
</evidence>
<name>D8JVC4_HYPDA</name>
<organism evidence="2 3">
    <name type="scientific">Hyphomicrobium denitrificans (strain ATCC 51888 / DSM 1869 / NCIMB 11706 / TK 0415)</name>
    <dbReference type="NCBI Taxonomy" id="582899"/>
    <lineage>
        <taxon>Bacteria</taxon>
        <taxon>Pseudomonadati</taxon>
        <taxon>Pseudomonadota</taxon>
        <taxon>Alphaproteobacteria</taxon>
        <taxon>Hyphomicrobiales</taxon>
        <taxon>Hyphomicrobiaceae</taxon>
        <taxon>Hyphomicrobium</taxon>
    </lineage>
</organism>
<dbReference type="NCBIfam" id="TIGR01537">
    <property type="entry name" value="portal_HK97"/>
    <property type="match status" value="1"/>
</dbReference>
<dbReference type="eggNOG" id="COG4695">
    <property type="taxonomic scope" value="Bacteria"/>
</dbReference>
<protein>
    <submittedName>
        <fullName evidence="2">Phage portal protein, HK97 family</fullName>
    </submittedName>
</protein>
<feature type="compositionally biased region" description="Polar residues" evidence="1">
    <location>
        <begin position="420"/>
        <end position="430"/>
    </location>
</feature>
<evidence type="ECO:0000313" key="3">
    <source>
        <dbReference type="Proteomes" id="UP000002033"/>
    </source>
</evidence>
<reference evidence="3" key="1">
    <citation type="journal article" date="2011" name="J. Bacteriol.">
        <title>Genome sequences of eight morphologically diverse alphaproteobacteria.</title>
        <authorList>
            <consortium name="US DOE Joint Genome Institute"/>
            <person name="Brown P.J."/>
            <person name="Kysela D.T."/>
            <person name="Buechlein A."/>
            <person name="Hemmerich C."/>
            <person name="Brun Y.V."/>
        </authorList>
    </citation>
    <scope>NUCLEOTIDE SEQUENCE [LARGE SCALE GENOMIC DNA]</scope>
    <source>
        <strain evidence="3">ATCC 51888 / DSM 1869 / NCIB 11706 / TK 0415</strain>
    </source>
</reference>
<dbReference type="AlphaFoldDB" id="D8JVC4"/>
<gene>
    <name evidence="2" type="ordered locus">Hden_2983</name>
</gene>
<dbReference type="RefSeq" id="WP_013216937.1">
    <property type="nucleotide sequence ID" value="NC_014313.1"/>
</dbReference>
<dbReference type="InterPro" id="IPR006944">
    <property type="entry name" value="Phage/GTA_portal"/>
</dbReference>
<dbReference type="STRING" id="582899.Hden_2983"/>
<dbReference type="Pfam" id="PF04860">
    <property type="entry name" value="Phage_portal"/>
    <property type="match status" value="1"/>
</dbReference>
<dbReference type="HOGENOM" id="CLU_033789_0_1_5"/>
<proteinExistence type="predicted"/>